<sequence>MSVEKNVKIKVISTIRPIEGEEETYELWLQGVWLKKNEKMYLRYEEFLEDQRIRTTVKMNNDNALILRSGAVKMRLPFSLESKQNGHYDTIYGTLPLQTKTHRLGFEHTEENNISGRFNVQYDLIVSGQSVGHYTLEIQYTEGQA</sequence>
<name>A0A4P6UQ79_9BACL</name>
<dbReference type="SUPFAM" id="SSF50814">
    <property type="entry name" value="Lipocalins"/>
    <property type="match status" value="1"/>
</dbReference>
<evidence type="ECO:0000313" key="1">
    <source>
        <dbReference type="EMBL" id="QBK25213.1"/>
    </source>
</evidence>
<dbReference type="InterPro" id="IPR015231">
    <property type="entry name" value="DUF1934"/>
</dbReference>
<evidence type="ECO:0000313" key="2">
    <source>
        <dbReference type="Proteomes" id="UP000291151"/>
    </source>
</evidence>
<organism evidence="1 2">
    <name type="scientific">Ureibacillus thermophilus</name>
    <dbReference type="NCBI Taxonomy" id="367743"/>
    <lineage>
        <taxon>Bacteria</taxon>
        <taxon>Bacillati</taxon>
        <taxon>Bacillota</taxon>
        <taxon>Bacilli</taxon>
        <taxon>Bacillales</taxon>
        <taxon>Caryophanaceae</taxon>
        <taxon>Ureibacillus</taxon>
    </lineage>
</organism>
<reference evidence="1 2" key="1">
    <citation type="submission" date="2019-02" db="EMBL/GenBank/DDBJ databases">
        <title>Ureibacillus thermophilus.</title>
        <authorList>
            <person name="Sunny J.S."/>
            <person name="Natarajan A."/>
            <person name="Saleena L.M."/>
        </authorList>
    </citation>
    <scope>NUCLEOTIDE SEQUENCE [LARGE SCALE GENOMIC DNA]</scope>
    <source>
        <strain evidence="1 2">LM102</strain>
    </source>
</reference>
<accession>A0A4P6UQ79</accession>
<dbReference type="RefSeq" id="WP_208651602.1">
    <property type="nucleotide sequence ID" value="NZ_CP036528.1"/>
</dbReference>
<protein>
    <submittedName>
        <fullName evidence="1">DUF1934 domain-containing protein</fullName>
    </submittedName>
</protein>
<dbReference type="EMBL" id="CP036528">
    <property type="protein sequence ID" value="QBK25213.1"/>
    <property type="molecule type" value="Genomic_DNA"/>
</dbReference>
<keyword evidence="2" id="KW-1185">Reference proteome</keyword>
<dbReference type="AlphaFoldDB" id="A0A4P6UQ79"/>
<proteinExistence type="predicted"/>
<dbReference type="Pfam" id="PF09148">
    <property type="entry name" value="DUF1934"/>
    <property type="match status" value="1"/>
</dbReference>
<dbReference type="Proteomes" id="UP000291151">
    <property type="component" value="Chromosome"/>
</dbReference>
<dbReference type="InterPro" id="IPR012674">
    <property type="entry name" value="Calycin"/>
</dbReference>
<gene>
    <name evidence="1" type="ORF">DKZ56_04680</name>
</gene>
<dbReference type="Gene3D" id="2.40.128.20">
    <property type="match status" value="1"/>
</dbReference>
<dbReference type="KEGG" id="uth:DKZ56_04680"/>